<dbReference type="Proteomes" id="UP000038010">
    <property type="component" value="Unassembled WGS sequence"/>
</dbReference>
<accession>A0A0N0NQG4</accession>
<protein>
    <submittedName>
        <fullName evidence="1">Uncharacterized protein</fullName>
    </submittedName>
</protein>
<name>A0A0N0NQG4_9EURO</name>
<evidence type="ECO:0000313" key="2">
    <source>
        <dbReference type="Proteomes" id="UP000038010"/>
    </source>
</evidence>
<comment type="caution">
    <text evidence="1">The sequence shown here is derived from an EMBL/GenBank/DDBJ whole genome shotgun (WGS) entry which is preliminary data.</text>
</comment>
<dbReference type="AlphaFoldDB" id="A0A0N0NQG4"/>
<proteinExistence type="predicted"/>
<reference evidence="1 2" key="1">
    <citation type="submission" date="2015-06" db="EMBL/GenBank/DDBJ databases">
        <title>Draft genome of the ant-associated black yeast Phialophora attae CBS 131958.</title>
        <authorList>
            <person name="Moreno L.F."/>
            <person name="Stielow B.J."/>
            <person name="de Hoog S."/>
            <person name="Vicente V.A."/>
            <person name="Weiss V.A."/>
            <person name="de Vries M."/>
            <person name="Cruz L.M."/>
            <person name="Souza E.M."/>
        </authorList>
    </citation>
    <scope>NUCLEOTIDE SEQUENCE [LARGE SCALE GENOMIC DNA]</scope>
    <source>
        <strain evidence="1 2">CBS 131958</strain>
    </source>
</reference>
<evidence type="ECO:0000313" key="1">
    <source>
        <dbReference type="EMBL" id="KPI43878.1"/>
    </source>
</evidence>
<keyword evidence="2" id="KW-1185">Reference proteome</keyword>
<sequence>MSRFVLWKQVCSVNAPDSRTSGISHERYKPQLGCARMTRDGQQPIVLLALPFEIRHKIWGYALNNEVTFCRKPAHWNSKCCDHSEVVTIDRKPVWRPGARGYLPNPHLGLLLASRTVYEEVSHFPRSTCLVFSDLACVGGSILSLWAYGPQNRPRWDIWDQQQYCERIEYVEFVARGHRIGEAIQWAGSSNVQKVQAPGKTPFEAHLRTELLLHMLKMQPGATHRFEYHQDEEIFRGDELAIVVRFFMTPRVGKRVEYQYWP</sequence>
<gene>
    <name evidence="1" type="ORF">AB675_6175</name>
</gene>
<dbReference type="EMBL" id="LFJN01000004">
    <property type="protein sequence ID" value="KPI43878.1"/>
    <property type="molecule type" value="Genomic_DNA"/>
</dbReference>
<dbReference type="VEuPathDB" id="FungiDB:AB675_6175"/>
<dbReference type="RefSeq" id="XP_018003841.1">
    <property type="nucleotide sequence ID" value="XM_018146446.1"/>
</dbReference>
<dbReference type="GeneID" id="28738326"/>
<organism evidence="1 2">
    <name type="scientific">Cyphellophora attinorum</name>
    <dbReference type="NCBI Taxonomy" id="1664694"/>
    <lineage>
        <taxon>Eukaryota</taxon>
        <taxon>Fungi</taxon>
        <taxon>Dikarya</taxon>
        <taxon>Ascomycota</taxon>
        <taxon>Pezizomycotina</taxon>
        <taxon>Eurotiomycetes</taxon>
        <taxon>Chaetothyriomycetidae</taxon>
        <taxon>Chaetothyriales</taxon>
        <taxon>Cyphellophoraceae</taxon>
        <taxon>Cyphellophora</taxon>
    </lineage>
</organism>